<dbReference type="PATRIC" id="fig|1666912.4.peg.2807"/>
<evidence type="ECO:0000256" key="1">
    <source>
        <dbReference type="ARBA" id="ARBA00004275"/>
    </source>
</evidence>
<dbReference type="GO" id="GO:0003857">
    <property type="term" value="F:(3S)-3-hydroxyacyl-CoA dehydrogenase (NAD+) activity"/>
    <property type="evidence" value="ECO:0007669"/>
    <property type="project" value="UniProtKB-EC"/>
</dbReference>
<feature type="domain" description="3-hydroxyacyl-CoA dehydrogenase C-terminal" evidence="13">
    <location>
        <begin position="471"/>
        <end position="564"/>
    </location>
</feature>
<dbReference type="EMBL" id="FBYC01000004">
    <property type="protein sequence ID" value="CUX83627.1"/>
    <property type="molecule type" value="Genomic_DNA"/>
</dbReference>
<dbReference type="Pfam" id="PF00378">
    <property type="entry name" value="ECH_1"/>
    <property type="match status" value="1"/>
</dbReference>
<dbReference type="GO" id="GO:0016853">
    <property type="term" value="F:isomerase activity"/>
    <property type="evidence" value="ECO:0007669"/>
    <property type="project" value="UniProtKB-KW"/>
</dbReference>
<evidence type="ECO:0000256" key="6">
    <source>
        <dbReference type="ARBA" id="ARBA00023027"/>
    </source>
</evidence>
<dbReference type="Gene3D" id="1.10.1040.50">
    <property type="match status" value="1"/>
</dbReference>
<organism evidence="16 17">
    <name type="scientific">Roseibaca calidilacus</name>
    <dbReference type="NCBI Taxonomy" id="1666912"/>
    <lineage>
        <taxon>Bacteria</taxon>
        <taxon>Pseudomonadati</taxon>
        <taxon>Pseudomonadota</taxon>
        <taxon>Alphaproteobacteria</taxon>
        <taxon>Rhodobacterales</taxon>
        <taxon>Paracoccaceae</taxon>
        <taxon>Roseinatronobacter</taxon>
    </lineage>
</organism>
<dbReference type="InterPro" id="IPR006108">
    <property type="entry name" value="3HC_DH_C"/>
</dbReference>
<evidence type="ECO:0000256" key="9">
    <source>
        <dbReference type="ARBA" id="ARBA00023235"/>
    </source>
</evidence>
<proteinExistence type="predicted"/>
<keyword evidence="7" id="KW-0443">Lipid metabolism</keyword>
<comment type="subcellular location">
    <subcellularLocation>
        <location evidence="1">Peroxisome</location>
    </subcellularLocation>
</comment>
<dbReference type="PANTHER" id="PTHR23309">
    <property type="entry name" value="3-HYDROXYACYL-COA DEHYROGENASE"/>
    <property type="match status" value="1"/>
</dbReference>
<keyword evidence="5 16" id="KW-0560">Oxidoreductase</keyword>
<accession>A0A0N8K759</accession>
<dbReference type="InterPro" id="IPR036291">
    <property type="entry name" value="NAD(P)-bd_dom_sf"/>
</dbReference>
<dbReference type="CDD" id="cd06558">
    <property type="entry name" value="crotonase-like"/>
    <property type="match status" value="1"/>
</dbReference>
<dbReference type="UniPathway" id="UPA00659"/>
<comment type="catalytic activity">
    <reaction evidence="12">
        <text>a (3S)-3-hydroxyacyl-CoA + NAD(+) = a 3-oxoacyl-CoA + NADH + H(+)</text>
        <dbReference type="Rhea" id="RHEA:22432"/>
        <dbReference type="ChEBI" id="CHEBI:15378"/>
        <dbReference type="ChEBI" id="CHEBI:57318"/>
        <dbReference type="ChEBI" id="CHEBI:57540"/>
        <dbReference type="ChEBI" id="CHEBI:57945"/>
        <dbReference type="ChEBI" id="CHEBI:90726"/>
        <dbReference type="EC" id="1.1.1.35"/>
    </reaction>
</comment>
<name>A0A0N8K759_9RHOB</name>
<dbReference type="SUPFAM" id="SSF52096">
    <property type="entry name" value="ClpP/crotonase"/>
    <property type="match status" value="1"/>
</dbReference>
<evidence type="ECO:0000313" key="15">
    <source>
        <dbReference type="EMBL" id="CUX83627.1"/>
    </source>
</evidence>
<evidence type="ECO:0000313" key="17">
    <source>
        <dbReference type="Proteomes" id="UP000050413"/>
    </source>
</evidence>
<feature type="domain" description="3-hydroxyacyl-CoA dehydrogenase NAD binding" evidence="14">
    <location>
        <begin position="291"/>
        <end position="465"/>
    </location>
</feature>
<dbReference type="OrthoDB" id="9771883at2"/>
<dbReference type="InterPro" id="IPR001753">
    <property type="entry name" value="Enoyl-CoA_hydra/iso"/>
</dbReference>
<dbReference type="GO" id="GO:0006635">
    <property type="term" value="P:fatty acid beta-oxidation"/>
    <property type="evidence" value="ECO:0007669"/>
    <property type="project" value="UniProtKB-UniPathway"/>
</dbReference>
<dbReference type="InterPro" id="IPR008927">
    <property type="entry name" value="6-PGluconate_DH-like_C_sf"/>
</dbReference>
<reference evidence="16 17" key="1">
    <citation type="submission" date="2015-09" db="EMBL/GenBank/DDBJ databases">
        <title>Identification and resolution of microdiversity through metagenomic sequencing of parallel consortia.</title>
        <authorList>
            <person name="Nelson W.C."/>
            <person name="Romine M.F."/>
            <person name="Lindemann S.R."/>
        </authorList>
    </citation>
    <scope>NUCLEOTIDE SEQUENCE [LARGE SCALE GENOMIC DNA]</scope>
    <source>
        <strain evidence="16">HL-91</strain>
    </source>
</reference>
<evidence type="ECO:0000256" key="10">
    <source>
        <dbReference type="ARBA" id="ARBA00023239"/>
    </source>
</evidence>
<dbReference type="AlphaFoldDB" id="A0A0N8K759"/>
<evidence type="ECO:0000256" key="11">
    <source>
        <dbReference type="ARBA" id="ARBA00023268"/>
    </source>
</evidence>
<dbReference type="Pfam" id="PF00725">
    <property type="entry name" value="3HCDH"/>
    <property type="match status" value="1"/>
</dbReference>
<comment type="caution">
    <text evidence="16">The sequence shown here is derived from an EMBL/GenBank/DDBJ whole genome shotgun (WGS) entry which is preliminary data.</text>
</comment>
<dbReference type="SUPFAM" id="SSF51735">
    <property type="entry name" value="NAD(P)-binding Rossmann-fold domains"/>
    <property type="match status" value="1"/>
</dbReference>
<protein>
    <submittedName>
        <fullName evidence="16">3-hydroxyacyl-CoA dehydrogenase</fullName>
        <ecNumber evidence="16">1.1.1.35</ecNumber>
    </submittedName>
</protein>
<evidence type="ECO:0000256" key="3">
    <source>
        <dbReference type="ARBA" id="ARBA00022832"/>
    </source>
</evidence>
<keyword evidence="18" id="KW-1185">Reference proteome</keyword>
<evidence type="ECO:0000313" key="18">
    <source>
        <dbReference type="Proteomes" id="UP000182045"/>
    </source>
</evidence>
<dbReference type="RefSeq" id="WP_072247101.1">
    <property type="nucleotide sequence ID" value="NZ_FBYC01000004.1"/>
</dbReference>
<dbReference type="InterPro" id="IPR029045">
    <property type="entry name" value="ClpP/crotonase-like_dom_sf"/>
</dbReference>
<evidence type="ECO:0000256" key="8">
    <source>
        <dbReference type="ARBA" id="ARBA00023140"/>
    </source>
</evidence>
<dbReference type="Gene3D" id="3.90.226.10">
    <property type="entry name" value="2-enoyl-CoA Hydratase, Chain A, domain 1"/>
    <property type="match status" value="1"/>
</dbReference>
<evidence type="ECO:0000259" key="13">
    <source>
        <dbReference type="Pfam" id="PF00725"/>
    </source>
</evidence>
<dbReference type="GO" id="GO:0004300">
    <property type="term" value="F:enoyl-CoA hydratase activity"/>
    <property type="evidence" value="ECO:0007669"/>
    <property type="project" value="UniProtKB-ARBA"/>
</dbReference>
<evidence type="ECO:0000256" key="7">
    <source>
        <dbReference type="ARBA" id="ARBA00023098"/>
    </source>
</evidence>
<dbReference type="SUPFAM" id="SSF48179">
    <property type="entry name" value="6-phosphogluconate dehydrogenase C-terminal domain-like"/>
    <property type="match status" value="2"/>
</dbReference>
<dbReference type="Proteomes" id="UP000182045">
    <property type="component" value="Unassembled WGS sequence"/>
</dbReference>
<dbReference type="Pfam" id="PF02737">
    <property type="entry name" value="3HCDH_N"/>
    <property type="match status" value="1"/>
</dbReference>
<dbReference type="STRING" id="1666912.Ga0058931_3094"/>
<comment type="pathway">
    <text evidence="2">Lipid metabolism; fatty acid beta-oxidation.</text>
</comment>
<evidence type="ECO:0000256" key="2">
    <source>
        <dbReference type="ARBA" id="ARBA00005005"/>
    </source>
</evidence>
<keyword evidence="3" id="KW-0276">Fatty acid metabolism</keyword>
<dbReference type="EMBL" id="LJSG01000016">
    <property type="protein sequence ID" value="KPP90825.1"/>
    <property type="molecule type" value="Genomic_DNA"/>
</dbReference>
<keyword evidence="6" id="KW-0520">NAD</keyword>
<evidence type="ECO:0000313" key="16">
    <source>
        <dbReference type="EMBL" id="KPP90825.1"/>
    </source>
</evidence>
<keyword evidence="11" id="KW-0511">Multifunctional enzyme</keyword>
<evidence type="ECO:0000256" key="4">
    <source>
        <dbReference type="ARBA" id="ARBA00022963"/>
    </source>
</evidence>
<dbReference type="Proteomes" id="UP000050413">
    <property type="component" value="Unassembled WGS sequence"/>
</dbReference>
<gene>
    <name evidence="16" type="primary">fadN</name>
    <name evidence="15" type="ORF">Ga0058931_3094</name>
    <name evidence="16" type="ORF">HLUCCA05_05270</name>
</gene>
<dbReference type="Gene3D" id="3.40.50.720">
    <property type="entry name" value="NAD(P)-binding Rossmann-like Domain"/>
    <property type="match status" value="1"/>
</dbReference>
<dbReference type="GO" id="GO:0070403">
    <property type="term" value="F:NAD+ binding"/>
    <property type="evidence" value="ECO:0007669"/>
    <property type="project" value="InterPro"/>
</dbReference>
<keyword evidence="4" id="KW-0442">Lipid degradation</keyword>
<evidence type="ECO:0000256" key="12">
    <source>
        <dbReference type="ARBA" id="ARBA00049556"/>
    </source>
</evidence>
<keyword evidence="10" id="KW-0456">Lyase</keyword>
<evidence type="ECO:0000256" key="5">
    <source>
        <dbReference type="ARBA" id="ARBA00023002"/>
    </source>
</evidence>
<sequence length="655" mass="68687">MTVSVTQEGDIACVTLDNPPVNALGQAQRAGLADAVAQTNAMLGLRAVVLLCAGRSFVAGADIREFGKPPMEPHLPDVLAQIEGARVPWIAAIHGTALGGGLELALACRYRVALRSAKLGLPEVTLGLIPGAGGTVRLPRVIAAADALTMVAGGKPVGAMQAQDMGLVDALADADLLDAALRFGATLADRPDPGPVLARPVLNPDPAAFDRLAAKLAARARGRNSPKEAIAALRRALTLPASDALAAERAAFLRLRDDPQSKALAHVFFAERGAGRLDRLKGISAPAPDRVGVVGGGTMGAGIAAACLLAGRYVTLLEQTPEAAEAAAARVTGILQDSLSRGVIDTGQHAACLNAFTATSNAADLSGVQLAIEAVFEDFDVKRAVLAQLETVTAPDCVLATNTSYLDVTALAATMADPSRLVGLHFFSPAHVMKLLEIVVPDAVSDNALASGAALAKALGKITVFAGVCDGFIANRIMSAYRADCEYMLEEGALPWQIDAAMVDFGFPMGIYQMQDLAGLDIAWAMRKRRAAEGKRPANYVRIPDILCEAGRFGRKAGRGWYDYSSGEPLPDPEVERVILDESTRKGIVRQAFAAEAIMARILSVMQAEGDAILREGIAARAEDIDVVMINAFGFPRWTGGPMYLRDQPPRIASD</sequence>
<keyword evidence="8" id="KW-0576">Peroxisome</keyword>
<dbReference type="EC" id="1.1.1.35" evidence="16"/>
<reference evidence="15 18" key="2">
    <citation type="submission" date="2016-01" db="EMBL/GenBank/DDBJ databases">
        <authorList>
            <person name="Varghese N."/>
        </authorList>
    </citation>
    <scope>NUCLEOTIDE SEQUENCE [LARGE SCALE GENOMIC DNA]</scope>
    <source>
        <strain evidence="15 18">HL-91</strain>
    </source>
</reference>
<evidence type="ECO:0000259" key="14">
    <source>
        <dbReference type="Pfam" id="PF02737"/>
    </source>
</evidence>
<dbReference type="InterPro" id="IPR006176">
    <property type="entry name" value="3-OHacyl-CoA_DH_NAD-bd"/>
</dbReference>
<dbReference type="FunFam" id="3.40.50.720:FF:000009">
    <property type="entry name" value="Fatty oxidation complex, alpha subunit"/>
    <property type="match status" value="1"/>
</dbReference>
<keyword evidence="9" id="KW-0413">Isomerase</keyword>